<feature type="transmembrane region" description="Helical" evidence="1">
    <location>
        <begin position="291"/>
        <end position="309"/>
    </location>
</feature>
<keyword evidence="1" id="KW-0472">Membrane</keyword>
<dbReference type="AlphaFoldDB" id="A0A9D1NCR5"/>
<feature type="transmembrane region" description="Helical" evidence="1">
    <location>
        <begin position="210"/>
        <end position="230"/>
    </location>
</feature>
<sequence>MDTNLINQGAGAQQPQTPGIIPDVNGKWVPVDASQLNFSLNGAEPNRDIIGPDGARYRVMDSGSKVASIAANAQNAIPTPSSIVQMPPIVQPIALVPFTSQNQPLLQYDPYSRPVEPQVTEKAPSYVRKPYRGISLAALVISAIALIVLLLLGIGAFKENAVRGSFATNGIDQIKSVFGIFGLGISASYYDGVIADLKGADLLFTVMANALPFLVLVAAVLFVVLIVRYLVALIRGKSPRGFSVCAFLNIILCVLAVVALLVLSNGYAADKSANIGAFFTFGDAPVLMREGLLIALVLSIVLFVLPFFAKRNAYMLEEDRNAKKKTYIIDDSNI</sequence>
<reference evidence="2" key="1">
    <citation type="submission" date="2020-10" db="EMBL/GenBank/DDBJ databases">
        <authorList>
            <person name="Gilroy R."/>
        </authorList>
    </citation>
    <scope>NUCLEOTIDE SEQUENCE</scope>
    <source>
        <strain evidence="2">23406</strain>
    </source>
</reference>
<protein>
    <submittedName>
        <fullName evidence="2">Uncharacterized protein</fullName>
    </submittedName>
</protein>
<evidence type="ECO:0000313" key="3">
    <source>
        <dbReference type="Proteomes" id="UP000886891"/>
    </source>
</evidence>
<feature type="transmembrane region" description="Helical" evidence="1">
    <location>
        <begin position="136"/>
        <end position="157"/>
    </location>
</feature>
<comment type="caution">
    <text evidence="2">The sequence shown here is derived from an EMBL/GenBank/DDBJ whole genome shotgun (WGS) entry which is preliminary data.</text>
</comment>
<dbReference type="EMBL" id="DVOH01000025">
    <property type="protein sequence ID" value="HIV00232.1"/>
    <property type="molecule type" value="Genomic_DNA"/>
</dbReference>
<name>A0A9D1NCR5_9FIRM</name>
<organism evidence="2 3">
    <name type="scientific">Candidatus Stercoripulliclostridium merdipullorum</name>
    <dbReference type="NCBI Taxonomy" id="2840952"/>
    <lineage>
        <taxon>Bacteria</taxon>
        <taxon>Bacillati</taxon>
        <taxon>Bacillota</taxon>
        <taxon>Clostridia</taxon>
        <taxon>Eubacteriales</taxon>
        <taxon>Candidatus Stercoripulliclostridium</taxon>
    </lineage>
</organism>
<evidence type="ECO:0000313" key="2">
    <source>
        <dbReference type="EMBL" id="HIV00232.1"/>
    </source>
</evidence>
<keyword evidence="1" id="KW-0812">Transmembrane</keyword>
<evidence type="ECO:0000256" key="1">
    <source>
        <dbReference type="SAM" id="Phobius"/>
    </source>
</evidence>
<keyword evidence="1" id="KW-1133">Transmembrane helix</keyword>
<reference evidence="2" key="2">
    <citation type="journal article" date="2021" name="PeerJ">
        <title>Extensive microbial diversity within the chicken gut microbiome revealed by metagenomics and culture.</title>
        <authorList>
            <person name="Gilroy R."/>
            <person name="Ravi A."/>
            <person name="Getino M."/>
            <person name="Pursley I."/>
            <person name="Horton D.L."/>
            <person name="Alikhan N.F."/>
            <person name="Baker D."/>
            <person name="Gharbi K."/>
            <person name="Hall N."/>
            <person name="Watson M."/>
            <person name="Adriaenssens E.M."/>
            <person name="Foster-Nyarko E."/>
            <person name="Jarju S."/>
            <person name="Secka A."/>
            <person name="Antonio M."/>
            <person name="Oren A."/>
            <person name="Chaudhuri R.R."/>
            <person name="La Ragione R."/>
            <person name="Hildebrand F."/>
            <person name="Pallen M.J."/>
        </authorList>
    </citation>
    <scope>NUCLEOTIDE SEQUENCE</scope>
    <source>
        <strain evidence="2">23406</strain>
    </source>
</reference>
<feature type="transmembrane region" description="Helical" evidence="1">
    <location>
        <begin position="242"/>
        <end position="263"/>
    </location>
</feature>
<proteinExistence type="predicted"/>
<dbReference type="Proteomes" id="UP000886891">
    <property type="component" value="Unassembled WGS sequence"/>
</dbReference>
<gene>
    <name evidence="2" type="ORF">IAB14_03845</name>
</gene>
<accession>A0A9D1NCR5</accession>